<sequence>MTRINLLPWRELQRKRREKIFYAALALSTLLMVGVLLLINSHISALMENQKRRNQYLQEQITILDKQINKIKDLEKEKDKLLMRMDIIQKLQASRPQIVHIFDELVRTVPSGVYLESIKRQNHINTLHGVAESETQISTFMRNLEDSVVFQSPKLEIIEKIAKNQGVARKFTLLVNENEALAKEDKDE</sequence>
<evidence type="ECO:0000256" key="1">
    <source>
        <dbReference type="SAM" id="Coils"/>
    </source>
</evidence>
<keyword evidence="2" id="KW-1133">Transmembrane helix</keyword>
<evidence type="ECO:0000256" key="2">
    <source>
        <dbReference type="SAM" id="Phobius"/>
    </source>
</evidence>
<keyword evidence="2" id="KW-0812">Transmembrane</keyword>
<evidence type="ECO:0000313" key="3">
    <source>
        <dbReference type="EMBL" id="BAW81139.1"/>
    </source>
</evidence>
<dbReference type="PANTHER" id="PTHR40278:SF2">
    <property type="entry name" value="TYPE IV PILUS INNER MEMBRANE COMPONENT PILN"/>
    <property type="match status" value="1"/>
</dbReference>
<dbReference type="InterPro" id="IPR007813">
    <property type="entry name" value="PilN"/>
</dbReference>
<evidence type="ECO:0000313" key="4">
    <source>
        <dbReference type="Proteomes" id="UP000243679"/>
    </source>
</evidence>
<protein>
    <submittedName>
        <fullName evidence="3">Pilus biogenesis protein PilN</fullName>
    </submittedName>
</protein>
<dbReference type="InterPro" id="IPR052534">
    <property type="entry name" value="Extracell_DNA_Util/SecSys_Comp"/>
</dbReference>
<dbReference type="PANTHER" id="PTHR40278">
    <property type="entry name" value="DNA UTILIZATION PROTEIN HOFN"/>
    <property type="match status" value="1"/>
</dbReference>
<dbReference type="OrthoDB" id="5296173at2"/>
<dbReference type="KEGG" id="ntt:TAO_1769"/>
<dbReference type="GO" id="GO:0043107">
    <property type="term" value="P:type IV pilus-dependent motility"/>
    <property type="evidence" value="ECO:0007669"/>
    <property type="project" value="TreeGrafter"/>
</dbReference>
<accession>A0A1Q2SPY0</accession>
<proteinExistence type="predicted"/>
<keyword evidence="2" id="KW-0472">Membrane</keyword>
<dbReference type="RefSeq" id="WP_096527609.1">
    <property type="nucleotide sequence ID" value="NZ_AP014836.1"/>
</dbReference>
<dbReference type="Pfam" id="PF05137">
    <property type="entry name" value="PilN"/>
    <property type="match status" value="1"/>
</dbReference>
<organism evidence="3 4">
    <name type="scientific">Candidatus Nitrosoglobus terrae</name>
    <dbReference type="NCBI Taxonomy" id="1630141"/>
    <lineage>
        <taxon>Bacteria</taxon>
        <taxon>Pseudomonadati</taxon>
        <taxon>Pseudomonadota</taxon>
        <taxon>Gammaproteobacteria</taxon>
        <taxon>Chromatiales</taxon>
        <taxon>Chromatiaceae</taxon>
        <taxon>Candidatus Nitrosoglobus</taxon>
    </lineage>
</organism>
<dbReference type="EMBL" id="AP014836">
    <property type="protein sequence ID" value="BAW81139.1"/>
    <property type="molecule type" value="Genomic_DNA"/>
</dbReference>
<dbReference type="Proteomes" id="UP000243679">
    <property type="component" value="Chromosome"/>
</dbReference>
<keyword evidence="1" id="KW-0175">Coiled coil</keyword>
<keyword evidence="4" id="KW-1185">Reference proteome</keyword>
<dbReference type="GO" id="GO:0043683">
    <property type="term" value="P:type IV pilus assembly"/>
    <property type="evidence" value="ECO:0007669"/>
    <property type="project" value="TreeGrafter"/>
</dbReference>
<dbReference type="AlphaFoldDB" id="A0A1Q2SPY0"/>
<feature type="transmembrane region" description="Helical" evidence="2">
    <location>
        <begin position="20"/>
        <end position="39"/>
    </location>
</feature>
<reference evidence="3 4" key="1">
    <citation type="journal article" date="2017" name="ISME J.">
        <title>An acid-tolerant ammonia-oxidizing ?-proteobacterium from soil.</title>
        <authorList>
            <person name="Hayatsu M."/>
            <person name="Tago K."/>
            <person name="Uchiyama I."/>
            <person name="Toyoda A."/>
            <person name="Wang Y."/>
            <person name="Shimomura Y."/>
            <person name="Okubo T."/>
            <person name="Kurisu F."/>
            <person name="Hirono Y."/>
            <person name="Nonaka K."/>
            <person name="Akiyama H."/>
            <person name="Itoh T."/>
            <person name="Takami H."/>
        </authorList>
    </citation>
    <scope>NUCLEOTIDE SEQUENCE [LARGE SCALE GENOMIC DNA]</scope>
    <source>
        <strain evidence="3 4">TAO100</strain>
    </source>
</reference>
<feature type="coiled-coil region" evidence="1">
    <location>
        <begin position="47"/>
        <end position="91"/>
    </location>
</feature>
<name>A0A1Q2SPY0_9GAMM</name>
<gene>
    <name evidence="3" type="ORF">TAO_1769</name>
</gene>